<dbReference type="EMBL" id="JASBWS010000088">
    <property type="protein sequence ID" value="KAJ9098915.1"/>
    <property type="molecule type" value="Genomic_DNA"/>
</dbReference>
<keyword evidence="2" id="KW-1185">Reference proteome</keyword>
<evidence type="ECO:0000313" key="1">
    <source>
        <dbReference type="EMBL" id="KAJ9098915.1"/>
    </source>
</evidence>
<protein>
    <submittedName>
        <fullName evidence="1">Uncharacterized protein</fullName>
    </submittedName>
</protein>
<reference evidence="1" key="1">
    <citation type="submission" date="2023-04" db="EMBL/GenBank/DDBJ databases">
        <title>Draft Genome sequencing of Naganishia species isolated from polar environments using Oxford Nanopore Technology.</title>
        <authorList>
            <person name="Leo P."/>
            <person name="Venkateswaran K."/>
        </authorList>
    </citation>
    <scope>NUCLEOTIDE SEQUENCE</scope>
    <source>
        <strain evidence="1">MNA-CCFEE 5262</strain>
    </source>
</reference>
<organism evidence="1 2">
    <name type="scientific">Naganishia adeliensis</name>
    <dbReference type="NCBI Taxonomy" id="92952"/>
    <lineage>
        <taxon>Eukaryota</taxon>
        <taxon>Fungi</taxon>
        <taxon>Dikarya</taxon>
        <taxon>Basidiomycota</taxon>
        <taxon>Agaricomycotina</taxon>
        <taxon>Tremellomycetes</taxon>
        <taxon>Filobasidiales</taxon>
        <taxon>Filobasidiaceae</taxon>
        <taxon>Naganishia</taxon>
    </lineage>
</organism>
<evidence type="ECO:0000313" key="2">
    <source>
        <dbReference type="Proteomes" id="UP001230649"/>
    </source>
</evidence>
<name>A0ACC2VIJ8_9TREE</name>
<gene>
    <name evidence="1" type="ORF">QFC20_005830</name>
</gene>
<sequence>MAPPPTRPKLPQSKSLVYIDNDLNKSSPASSRPASPVNESDEARTPGRLDSSTPDGNRNVSAPDGKGGRAKINVPQPTSAQASGGKVVV</sequence>
<proteinExistence type="predicted"/>
<comment type="caution">
    <text evidence="1">The sequence shown here is derived from an EMBL/GenBank/DDBJ whole genome shotgun (WGS) entry which is preliminary data.</text>
</comment>
<dbReference type="Proteomes" id="UP001230649">
    <property type="component" value="Unassembled WGS sequence"/>
</dbReference>
<accession>A0ACC2VIJ8</accession>